<feature type="non-terminal residue" evidence="2">
    <location>
        <position position="183"/>
    </location>
</feature>
<dbReference type="AlphaFoldDB" id="A0A699RQ12"/>
<feature type="region of interest" description="Disordered" evidence="1">
    <location>
        <begin position="47"/>
        <end position="78"/>
    </location>
</feature>
<organism evidence="2">
    <name type="scientific">Tanacetum cinerariifolium</name>
    <name type="common">Dalmatian daisy</name>
    <name type="synonym">Chrysanthemum cinerariifolium</name>
    <dbReference type="NCBI Taxonomy" id="118510"/>
    <lineage>
        <taxon>Eukaryota</taxon>
        <taxon>Viridiplantae</taxon>
        <taxon>Streptophyta</taxon>
        <taxon>Embryophyta</taxon>
        <taxon>Tracheophyta</taxon>
        <taxon>Spermatophyta</taxon>
        <taxon>Magnoliopsida</taxon>
        <taxon>eudicotyledons</taxon>
        <taxon>Gunneridae</taxon>
        <taxon>Pentapetalae</taxon>
        <taxon>asterids</taxon>
        <taxon>campanulids</taxon>
        <taxon>Asterales</taxon>
        <taxon>Asteraceae</taxon>
        <taxon>Asteroideae</taxon>
        <taxon>Anthemideae</taxon>
        <taxon>Anthemidinae</taxon>
        <taxon>Tanacetum</taxon>
    </lineage>
</organism>
<accession>A0A699RQ12</accession>
<evidence type="ECO:0000256" key="1">
    <source>
        <dbReference type="SAM" id="MobiDB-lite"/>
    </source>
</evidence>
<comment type="caution">
    <text evidence="2">The sequence shown here is derived from an EMBL/GenBank/DDBJ whole genome shotgun (WGS) entry which is preliminary data.</text>
</comment>
<sequence>VSIVEAGDEKGEVPEVEDGMEVVPEPNRILLVLTLLPLFGFGTTSIPSSTSRTSPFSSSASTIGTSSSFDSMEEDSMETSTPVFDMSVDSMVAEDTHVHGTDMSVDSMVAEDTHVHGTDMSVDSMVAKNTYVHGTDMSVDSMVAEDTHLHGTDMSVDGMVAEDTDVHGTGATLNNYDHTHMDM</sequence>
<gene>
    <name evidence="2" type="ORF">Tci_856761</name>
</gene>
<feature type="non-terminal residue" evidence="2">
    <location>
        <position position="1"/>
    </location>
</feature>
<name>A0A699RQ12_TANCI</name>
<proteinExistence type="predicted"/>
<reference evidence="2" key="1">
    <citation type="journal article" date="2019" name="Sci. Rep.">
        <title>Draft genome of Tanacetum cinerariifolium, the natural source of mosquito coil.</title>
        <authorList>
            <person name="Yamashiro T."/>
            <person name="Shiraishi A."/>
            <person name="Satake H."/>
            <person name="Nakayama K."/>
        </authorList>
    </citation>
    <scope>NUCLEOTIDE SEQUENCE</scope>
</reference>
<dbReference type="EMBL" id="BKCJ011096516">
    <property type="protein sequence ID" value="GFC84791.1"/>
    <property type="molecule type" value="Genomic_DNA"/>
</dbReference>
<feature type="compositionally biased region" description="Low complexity" evidence="1">
    <location>
        <begin position="47"/>
        <end position="70"/>
    </location>
</feature>
<protein>
    <submittedName>
        <fullName evidence="2">Uncharacterized protein</fullName>
    </submittedName>
</protein>
<evidence type="ECO:0000313" key="2">
    <source>
        <dbReference type="EMBL" id="GFC84791.1"/>
    </source>
</evidence>